<sequence>MSRYEAVARFEVRRMHSRISVNTLSLDHGSLAEHIDRVARLGCAAISPTCEDVDGLGIEPAGRRLRDAGLQVATLTHRAFGFAMPALAGAARARLARSIEIAGKIEASSVTLTTGGRGELTWAQANDRFAEAIAPCVEQAARAGVALTLEPTSHLYADASFAHRLSDLVTVCERAGTAICLDTFACWFDADIDVAIKATASRTRIVQLSDYMGGDRGLPCRAVPGDGIAGLHHLVWRIEEAGFRGFYDLELIGPRIVAEGAQTALRRAAEWLAAVLESAGS</sequence>
<dbReference type="Pfam" id="PF01261">
    <property type="entry name" value="AP_endonuc_2"/>
    <property type="match status" value="1"/>
</dbReference>
<organism evidence="2 3">
    <name type="scientific">Sphingomonas natans</name>
    <dbReference type="NCBI Taxonomy" id="3063330"/>
    <lineage>
        <taxon>Bacteria</taxon>
        <taxon>Pseudomonadati</taxon>
        <taxon>Pseudomonadota</taxon>
        <taxon>Alphaproteobacteria</taxon>
        <taxon>Sphingomonadales</taxon>
        <taxon>Sphingomonadaceae</taxon>
        <taxon>Sphingomonas</taxon>
    </lineage>
</organism>
<evidence type="ECO:0000313" key="3">
    <source>
        <dbReference type="Proteomes" id="UP001169764"/>
    </source>
</evidence>
<dbReference type="InterPro" id="IPR036237">
    <property type="entry name" value="Xyl_isomerase-like_sf"/>
</dbReference>
<name>A0ABT8Y876_9SPHN</name>
<keyword evidence="2" id="KW-0413">Isomerase</keyword>
<keyword evidence="3" id="KW-1185">Reference proteome</keyword>
<accession>A0ABT8Y876</accession>
<dbReference type="Gene3D" id="3.20.20.150">
    <property type="entry name" value="Divalent-metal-dependent TIM barrel enzymes"/>
    <property type="match status" value="1"/>
</dbReference>
<evidence type="ECO:0000259" key="1">
    <source>
        <dbReference type="Pfam" id="PF01261"/>
    </source>
</evidence>
<dbReference type="EMBL" id="JAUOTP010000003">
    <property type="protein sequence ID" value="MDO6414519.1"/>
    <property type="molecule type" value="Genomic_DNA"/>
</dbReference>
<evidence type="ECO:0000313" key="2">
    <source>
        <dbReference type="EMBL" id="MDO6414519.1"/>
    </source>
</evidence>
<dbReference type="Proteomes" id="UP001169764">
    <property type="component" value="Unassembled WGS sequence"/>
</dbReference>
<proteinExistence type="predicted"/>
<gene>
    <name evidence="2" type="ORF">Q4F19_09015</name>
</gene>
<dbReference type="SUPFAM" id="SSF51658">
    <property type="entry name" value="Xylose isomerase-like"/>
    <property type="match status" value="1"/>
</dbReference>
<dbReference type="GO" id="GO:0016853">
    <property type="term" value="F:isomerase activity"/>
    <property type="evidence" value="ECO:0007669"/>
    <property type="project" value="UniProtKB-KW"/>
</dbReference>
<feature type="domain" description="Xylose isomerase-like TIM barrel" evidence="1">
    <location>
        <begin position="36"/>
        <end position="273"/>
    </location>
</feature>
<dbReference type="PANTHER" id="PTHR12110">
    <property type="entry name" value="HYDROXYPYRUVATE ISOMERASE"/>
    <property type="match status" value="1"/>
</dbReference>
<dbReference type="RefSeq" id="WP_303541742.1">
    <property type="nucleotide sequence ID" value="NZ_JAUOTP010000003.1"/>
</dbReference>
<dbReference type="PANTHER" id="PTHR12110:SF52">
    <property type="entry name" value="XYLOSE ISOMERASE"/>
    <property type="match status" value="1"/>
</dbReference>
<protein>
    <submittedName>
        <fullName evidence="2">Sugar phosphate isomerase/epimerase family protein</fullName>
    </submittedName>
</protein>
<reference evidence="2" key="1">
    <citation type="submission" date="2023-07" db="EMBL/GenBank/DDBJ databases">
        <authorList>
            <person name="Kim M."/>
        </authorList>
    </citation>
    <scope>NUCLEOTIDE SEQUENCE</scope>
    <source>
        <strain evidence="2">BIUV-7</strain>
    </source>
</reference>
<dbReference type="InterPro" id="IPR050312">
    <property type="entry name" value="IolE/XylAMocC-like"/>
</dbReference>
<dbReference type="InterPro" id="IPR013022">
    <property type="entry name" value="Xyl_isomerase-like_TIM-brl"/>
</dbReference>
<comment type="caution">
    <text evidence="2">The sequence shown here is derived from an EMBL/GenBank/DDBJ whole genome shotgun (WGS) entry which is preliminary data.</text>
</comment>